<protein>
    <submittedName>
        <fullName evidence="7">Cyclopropane-fatty-acyl-phospholipid synthase</fullName>
    </submittedName>
</protein>
<feature type="active site" evidence="6">
    <location>
        <position position="262"/>
    </location>
</feature>
<keyword evidence="4" id="KW-0949">S-adenosyl-L-methionine</keyword>
<keyword evidence="2" id="KW-0489">Methyltransferase</keyword>
<evidence type="ECO:0000313" key="7">
    <source>
        <dbReference type="EMBL" id="PXX71368.1"/>
    </source>
</evidence>
<dbReference type="Proteomes" id="UP000247569">
    <property type="component" value="Unassembled WGS sequence"/>
</dbReference>
<keyword evidence="3" id="KW-0808">Transferase</keyword>
<organism evidence="7 8">
    <name type="scientific">Nocardia tenerifensis</name>
    <dbReference type="NCBI Taxonomy" id="228006"/>
    <lineage>
        <taxon>Bacteria</taxon>
        <taxon>Bacillati</taxon>
        <taxon>Actinomycetota</taxon>
        <taxon>Actinomycetes</taxon>
        <taxon>Mycobacteriales</taxon>
        <taxon>Nocardiaceae</taxon>
        <taxon>Nocardia</taxon>
    </lineage>
</organism>
<dbReference type="SUPFAM" id="SSF53335">
    <property type="entry name" value="S-adenosyl-L-methionine-dependent methyltransferases"/>
    <property type="match status" value="1"/>
</dbReference>
<dbReference type="PANTHER" id="PTHR43667">
    <property type="entry name" value="CYCLOPROPANE-FATTY-ACYL-PHOSPHOLIPID SYNTHASE"/>
    <property type="match status" value="1"/>
</dbReference>
<keyword evidence="5" id="KW-0443">Lipid metabolism</keyword>
<dbReference type="GO" id="GO:0008610">
    <property type="term" value="P:lipid biosynthetic process"/>
    <property type="evidence" value="ECO:0007669"/>
    <property type="project" value="InterPro"/>
</dbReference>
<evidence type="ECO:0000256" key="5">
    <source>
        <dbReference type="ARBA" id="ARBA00023098"/>
    </source>
</evidence>
<reference evidence="7 8" key="1">
    <citation type="submission" date="2018-05" db="EMBL/GenBank/DDBJ databases">
        <title>Genomic Encyclopedia of Type Strains, Phase IV (KMG-IV): sequencing the most valuable type-strain genomes for metagenomic binning, comparative biology and taxonomic classification.</title>
        <authorList>
            <person name="Goeker M."/>
        </authorList>
    </citation>
    <scope>NUCLEOTIDE SEQUENCE [LARGE SCALE GENOMIC DNA]</scope>
    <source>
        <strain evidence="7 8">DSM 44704</strain>
    </source>
</reference>
<comment type="caution">
    <text evidence="7">The sequence shown here is derived from an EMBL/GenBank/DDBJ whole genome shotgun (WGS) entry which is preliminary data.</text>
</comment>
<proteinExistence type="inferred from homology"/>
<evidence type="ECO:0000256" key="4">
    <source>
        <dbReference type="ARBA" id="ARBA00022691"/>
    </source>
</evidence>
<accession>A0A318KAK8</accession>
<dbReference type="CDD" id="cd02440">
    <property type="entry name" value="AdoMet_MTases"/>
    <property type="match status" value="1"/>
</dbReference>
<dbReference type="EMBL" id="QJKF01000001">
    <property type="protein sequence ID" value="PXX71368.1"/>
    <property type="molecule type" value="Genomic_DNA"/>
</dbReference>
<sequence length="285" mass="33280">MSSKADIAVSYDLDPEFFRLWLDSRMNYTCAVFDDTDDLDAAQLAKLAVLHDFARITPDSRVLDIGCGWGNNLAYLTQERGVARAHGITLSEAQYADIRRRDLPGVTVSCVDYRDFTPEHTFDAVQSICMIEHVCTPEEARAGRAVARYRDYFHKAWTWTNPGAYFALQTGLRDRVPRRPEEARELAWLGRTIFPGGMTPRAEDLIMAVGPYWEVMRLRTRRKDYERTTTHWRDRLRANEEEIRTRWGSEIFETYDRYLTCCVNSFARRHMTLSQWCLRRVDDPE</sequence>
<evidence type="ECO:0000256" key="2">
    <source>
        <dbReference type="ARBA" id="ARBA00022603"/>
    </source>
</evidence>
<dbReference type="AlphaFoldDB" id="A0A318KAK8"/>
<dbReference type="InterPro" id="IPR029063">
    <property type="entry name" value="SAM-dependent_MTases_sf"/>
</dbReference>
<dbReference type="Pfam" id="PF02353">
    <property type="entry name" value="CMAS"/>
    <property type="match status" value="1"/>
</dbReference>
<gene>
    <name evidence="7" type="ORF">DFR70_101790</name>
</gene>
<evidence type="ECO:0000256" key="3">
    <source>
        <dbReference type="ARBA" id="ARBA00022679"/>
    </source>
</evidence>
<dbReference type="InterPro" id="IPR003333">
    <property type="entry name" value="CMAS"/>
</dbReference>
<dbReference type="OrthoDB" id="9782855at2"/>
<dbReference type="PANTHER" id="PTHR43667:SF1">
    <property type="entry name" value="CYCLOPROPANE-FATTY-ACYL-PHOSPHOLIPID SYNTHASE"/>
    <property type="match status" value="1"/>
</dbReference>
<dbReference type="GO" id="GO:0032259">
    <property type="term" value="P:methylation"/>
    <property type="evidence" value="ECO:0007669"/>
    <property type="project" value="UniProtKB-KW"/>
</dbReference>
<dbReference type="PIRSF" id="PIRSF003085">
    <property type="entry name" value="CMAS"/>
    <property type="match status" value="1"/>
</dbReference>
<dbReference type="InterPro" id="IPR050723">
    <property type="entry name" value="CFA/CMAS"/>
</dbReference>
<dbReference type="RefSeq" id="WP_040741028.1">
    <property type="nucleotide sequence ID" value="NZ_QJKF01000001.1"/>
</dbReference>
<evidence type="ECO:0000313" key="8">
    <source>
        <dbReference type="Proteomes" id="UP000247569"/>
    </source>
</evidence>
<dbReference type="Gene3D" id="3.40.50.150">
    <property type="entry name" value="Vaccinia Virus protein VP39"/>
    <property type="match status" value="1"/>
</dbReference>
<keyword evidence="8" id="KW-1185">Reference proteome</keyword>
<dbReference type="GO" id="GO:0008168">
    <property type="term" value="F:methyltransferase activity"/>
    <property type="evidence" value="ECO:0007669"/>
    <property type="project" value="UniProtKB-KW"/>
</dbReference>
<comment type="similarity">
    <text evidence="1">Belongs to the CFA/CMAS family.</text>
</comment>
<name>A0A318KAK8_9NOCA</name>
<evidence type="ECO:0000256" key="1">
    <source>
        <dbReference type="ARBA" id="ARBA00010815"/>
    </source>
</evidence>
<evidence type="ECO:0000256" key="6">
    <source>
        <dbReference type="PIRSR" id="PIRSR003085-1"/>
    </source>
</evidence>